<dbReference type="SUPFAM" id="SSF52402">
    <property type="entry name" value="Adenine nucleotide alpha hydrolases-like"/>
    <property type="match status" value="1"/>
</dbReference>
<reference evidence="5 6" key="1">
    <citation type="submission" date="2020-04" db="EMBL/GenBank/DDBJ databases">
        <authorList>
            <person name="Zhang R."/>
            <person name="Schippers A."/>
        </authorList>
    </citation>
    <scope>NUCLEOTIDE SEQUENCE [LARGE SCALE GENOMIC DNA]</scope>
    <source>
        <strain evidence="5 6">DSM 109850</strain>
    </source>
</reference>
<dbReference type="CDD" id="cd00293">
    <property type="entry name" value="USP-like"/>
    <property type="match status" value="1"/>
</dbReference>
<sequence length="150" mass="16355">MKTMSILLATDGSPEALAAAEWLDRWNVPERTEVTVVTVITPPSTAWAGAGGYVLDAGIYEKTYQEILDEEKSEGHEILAKTAKEIIHCRVVREEVLMGQPARAIVEYAKTHHIDLIIMGRRGHSALGNLMGSVSFGVLQRSSVPVTIVS</sequence>
<gene>
    <name evidence="5" type="ORF">HIJ39_19775</name>
</gene>
<dbReference type="PANTHER" id="PTHR46268:SF27">
    <property type="entry name" value="UNIVERSAL STRESS PROTEIN RV2623"/>
    <property type="match status" value="1"/>
</dbReference>
<evidence type="ECO:0000313" key="5">
    <source>
        <dbReference type="EMBL" id="NMP24558.1"/>
    </source>
</evidence>
<comment type="caution">
    <text evidence="5">The sequence shown here is derived from an EMBL/GenBank/DDBJ whole genome shotgun (WGS) entry which is preliminary data.</text>
</comment>
<dbReference type="InterPro" id="IPR014729">
    <property type="entry name" value="Rossmann-like_a/b/a_fold"/>
</dbReference>
<dbReference type="InterPro" id="IPR006016">
    <property type="entry name" value="UspA"/>
</dbReference>
<organism evidence="5 6">
    <name type="scientific">Sulfobacillus harzensis</name>
    <dbReference type="NCBI Taxonomy" id="2729629"/>
    <lineage>
        <taxon>Bacteria</taxon>
        <taxon>Bacillati</taxon>
        <taxon>Bacillota</taxon>
        <taxon>Clostridia</taxon>
        <taxon>Eubacteriales</taxon>
        <taxon>Clostridiales Family XVII. Incertae Sedis</taxon>
        <taxon>Sulfobacillus</taxon>
    </lineage>
</organism>
<evidence type="ECO:0000256" key="1">
    <source>
        <dbReference type="ARBA" id="ARBA00008791"/>
    </source>
</evidence>
<protein>
    <submittedName>
        <fullName evidence="5">Universal stress protein</fullName>
    </submittedName>
</protein>
<proteinExistence type="inferred from homology"/>
<dbReference type="Gene3D" id="3.40.50.620">
    <property type="entry name" value="HUPs"/>
    <property type="match status" value="1"/>
</dbReference>
<accession>A0A7Y0Q3R8</accession>
<evidence type="ECO:0000256" key="2">
    <source>
        <dbReference type="ARBA" id="ARBA00022741"/>
    </source>
</evidence>
<keyword evidence="2" id="KW-0547">Nucleotide-binding</keyword>
<dbReference type="GO" id="GO:0005524">
    <property type="term" value="F:ATP binding"/>
    <property type="evidence" value="ECO:0007669"/>
    <property type="project" value="UniProtKB-KW"/>
</dbReference>
<evidence type="ECO:0000256" key="3">
    <source>
        <dbReference type="ARBA" id="ARBA00022840"/>
    </source>
</evidence>
<dbReference type="RefSeq" id="WP_169102768.1">
    <property type="nucleotide sequence ID" value="NZ_JABBVZ010000122.1"/>
</dbReference>
<comment type="similarity">
    <text evidence="1">Belongs to the universal stress protein A family.</text>
</comment>
<dbReference type="AlphaFoldDB" id="A0A7Y0Q3R8"/>
<dbReference type="Proteomes" id="UP000533476">
    <property type="component" value="Unassembled WGS sequence"/>
</dbReference>
<dbReference type="Pfam" id="PF00582">
    <property type="entry name" value="Usp"/>
    <property type="match status" value="1"/>
</dbReference>
<dbReference type="PRINTS" id="PR01438">
    <property type="entry name" value="UNVRSLSTRESS"/>
</dbReference>
<dbReference type="InterPro" id="IPR006015">
    <property type="entry name" value="Universal_stress_UspA"/>
</dbReference>
<evidence type="ECO:0000313" key="6">
    <source>
        <dbReference type="Proteomes" id="UP000533476"/>
    </source>
</evidence>
<keyword evidence="6" id="KW-1185">Reference proteome</keyword>
<evidence type="ECO:0000259" key="4">
    <source>
        <dbReference type="Pfam" id="PF00582"/>
    </source>
</evidence>
<dbReference type="EMBL" id="JABBVZ010000122">
    <property type="protein sequence ID" value="NMP24558.1"/>
    <property type="molecule type" value="Genomic_DNA"/>
</dbReference>
<name>A0A7Y0Q3R8_9FIRM</name>
<keyword evidence="3" id="KW-0067">ATP-binding</keyword>
<dbReference type="PANTHER" id="PTHR46268">
    <property type="entry name" value="STRESS RESPONSE PROTEIN NHAX"/>
    <property type="match status" value="1"/>
</dbReference>
<feature type="domain" description="UspA" evidence="4">
    <location>
        <begin position="5"/>
        <end position="149"/>
    </location>
</feature>